<dbReference type="Pfam" id="PF00078">
    <property type="entry name" value="RVT_1"/>
    <property type="match status" value="1"/>
</dbReference>
<feature type="domain" description="Reverse transcriptase" evidence="1">
    <location>
        <begin position="1"/>
        <end position="116"/>
    </location>
</feature>
<dbReference type="AlphaFoldDB" id="A0A0A9W884"/>
<dbReference type="EMBL" id="GBHO01040003">
    <property type="protein sequence ID" value="JAG03601.1"/>
    <property type="molecule type" value="Transcribed_RNA"/>
</dbReference>
<dbReference type="PANTHER" id="PTHR21301">
    <property type="entry name" value="REVERSE TRANSCRIPTASE"/>
    <property type="match status" value="1"/>
</dbReference>
<sequence>LKFVLNSNYCTYQDKFYKQTHGLPMGAPISPSLADLCLDHFFKHIITKFQSDILLAKKYADDSLLTVKPTTTNALQQESNNSRLPHMTPEVEHEANNSISFLDTKLTKTENGTPIT</sequence>
<dbReference type="PROSITE" id="PS50878">
    <property type="entry name" value="RT_POL"/>
    <property type="match status" value="1"/>
</dbReference>
<dbReference type="InterPro" id="IPR000477">
    <property type="entry name" value="RT_dom"/>
</dbReference>
<accession>A0A0A9W884</accession>
<reference evidence="2" key="1">
    <citation type="journal article" date="2014" name="PLoS ONE">
        <title>Transcriptome-Based Identification of ABC Transporters in the Western Tarnished Plant Bug Lygus hesperus.</title>
        <authorList>
            <person name="Hull J.J."/>
            <person name="Chaney K."/>
            <person name="Geib S.M."/>
            <person name="Fabrick J.A."/>
            <person name="Brent C.S."/>
            <person name="Walsh D."/>
            <person name="Lavine L.C."/>
        </authorList>
    </citation>
    <scope>NUCLEOTIDE SEQUENCE</scope>
</reference>
<evidence type="ECO:0000313" key="2">
    <source>
        <dbReference type="EMBL" id="JAG03601.1"/>
    </source>
</evidence>
<protein>
    <submittedName>
        <fullName evidence="2">Putative COX1/OXI3 intron 2 protein</fullName>
    </submittedName>
</protein>
<organism evidence="2">
    <name type="scientific">Lygus hesperus</name>
    <name type="common">Western plant bug</name>
    <dbReference type="NCBI Taxonomy" id="30085"/>
    <lineage>
        <taxon>Eukaryota</taxon>
        <taxon>Metazoa</taxon>
        <taxon>Ecdysozoa</taxon>
        <taxon>Arthropoda</taxon>
        <taxon>Hexapoda</taxon>
        <taxon>Insecta</taxon>
        <taxon>Pterygota</taxon>
        <taxon>Neoptera</taxon>
        <taxon>Paraneoptera</taxon>
        <taxon>Hemiptera</taxon>
        <taxon>Heteroptera</taxon>
        <taxon>Panheteroptera</taxon>
        <taxon>Cimicomorpha</taxon>
        <taxon>Miridae</taxon>
        <taxon>Mirini</taxon>
        <taxon>Lygus</taxon>
    </lineage>
</organism>
<name>A0A0A9W884_LYGHE</name>
<gene>
    <name evidence="2" type="primary">aI2_0</name>
    <name evidence="2" type="ORF">CM83_9284</name>
</gene>
<dbReference type="InterPro" id="IPR043502">
    <property type="entry name" value="DNA/RNA_pol_sf"/>
</dbReference>
<dbReference type="GO" id="GO:0071897">
    <property type="term" value="P:DNA biosynthetic process"/>
    <property type="evidence" value="ECO:0007669"/>
    <property type="project" value="UniProtKB-ARBA"/>
</dbReference>
<feature type="non-terminal residue" evidence="2">
    <location>
        <position position="1"/>
    </location>
</feature>
<proteinExistence type="predicted"/>
<feature type="non-terminal residue" evidence="2">
    <location>
        <position position="116"/>
    </location>
</feature>
<dbReference type="SUPFAM" id="SSF56672">
    <property type="entry name" value="DNA/RNA polymerases"/>
    <property type="match status" value="1"/>
</dbReference>
<dbReference type="PANTHER" id="PTHR21301:SF10">
    <property type="entry name" value="REVERSE TRANSCRIPTASE DOMAIN-CONTAINING PROTEIN"/>
    <property type="match status" value="1"/>
</dbReference>
<reference evidence="2" key="2">
    <citation type="submission" date="2014-07" db="EMBL/GenBank/DDBJ databases">
        <authorList>
            <person name="Hull J."/>
        </authorList>
    </citation>
    <scope>NUCLEOTIDE SEQUENCE</scope>
</reference>
<evidence type="ECO:0000259" key="1">
    <source>
        <dbReference type="PROSITE" id="PS50878"/>
    </source>
</evidence>